<dbReference type="InterPro" id="IPR046947">
    <property type="entry name" value="LytR-like"/>
</dbReference>
<evidence type="ECO:0000256" key="1">
    <source>
        <dbReference type="PROSITE-ProRule" id="PRU00169"/>
    </source>
</evidence>
<dbReference type="PROSITE" id="PS50930">
    <property type="entry name" value="HTH_LYTTR"/>
    <property type="match status" value="1"/>
</dbReference>
<accession>A0A0R2KYQ2</accession>
<reference evidence="4 5" key="1">
    <citation type="journal article" date="2015" name="Genome Announc.">
        <title>Expanding the biotechnology potential of lactobacilli through comparative genomics of 213 strains and associated genera.</title>
        <authorList>
            <person name="Sun Z."/>
            <person name="Harris H.M."/>
            <person name="McCann A."/>
            <person name="Guo C."/>
            <person name="Argimon S."/>
            <person name="Zhang W."/>
            <person name="Yang X."/>
            <person name="Jeffery I.B."/>
            <person name="Cooney J.C."/>
            <person name="Kagawa T.F."/>
            <person name="Liu W."/>
            <person name="Song Y."/>
            <person name="Salvetti E."/>
            <person name="Wrobel A."/>
            <person name="Rasinkangas P."/>
            <person name="Parkhill J."/>
            <person name="Rea M.C."/>
            <person name="O'Sullivan O."/>
            <person name="Ritari J."/>
            <person name="Douillard F.P."/>
            <person name="Paul Ross R."/>
            <person name="Yang R."/>
            <person name="Briner A.E."/>
            <person name="Felis G.E."/>
            <person name="de Vos W.M."/>
            <person name="Barrangou R."/>
            <person name="Klaenhammer T.R."/>
            <person name="Caufield P.W."/>
            <person name="Cui Y."/>
            <person name="Zhang H."/>
            <person name="O'Toole P.W."/>
        </authorList>
    </citation>
    <scope>NUCLEOTIDE SEQUENCE [LARGE SCALE GENOMIC DNA]</scope>
    <source>
        <strain evidence="4 5">DSM 18001</strain>
    </source>
</reference>
<dbReference type="Gene3D" id="3.40.50.2300">
    <property type="match status" value="1"/>
</dbReference>
<dbReference type="PATRIC" id="fig|331679.3.peg.1313"/>
<keyword evidence="5" id="KW-1185">Reference proteome</keyword>
<dbReference type="Proteomes" id="UP000051859">
    <property type="component" value="Unassembled WGS sequence"/>
</dbReference>
<dbReference type="Gene3D" id="2.20.25.10">
    <property type="match status" value="1"/>
</dbReference>
<organism evidence="4 5">
    <name type="scientific">Pediococcus stilesii</name>
    <dbReference type="NCBI Taxonomy" id="331679"/>
    <lineage>
        <taxon>Bacteria</taxon>
        <taxon>Bacillati</taxon>
        <taxon>Bacillota</taxon>
        <taxon>Bacilli</taxon>
        <taxon>Lactobacillales</taxon>
        <taxon>Lactobacillaceae</taxon>
        <taxon>Pediococcus</taxon>
    </lineage>
</organism>
<dbReference type="Pfam" id="PF04397">
    <property type="entry name" value="LytTR"/>
    <property type="match status" value="1"/>
</dbReference>
<dbReference type="PROSITE" id="PS50110">
    <property type="entry name" value="RESPONSE_REGULATORY"/>
    <property type="match status" value="1"/>
</dbReference>
<dbReference type="InterPro" id="IPR007492">
    <property type="entry name" value="LytTR_DNA-bd_dom"/>
</dbReference>
<evidence type="ECO:0000259" key="3">
    <source>
        <dbReference type="PROSITE" id="PS50930"/>
    </source>
</evidence>
<dbReference type="RefSeq" id="WP_057802046.1">
    <property type="nucleotide sequence ID" value="NZ_JQBX01000004.1"/>
</dbReference>
<dbReference type="InterPro" id="IPR001789">
    <property type="entry name" value="Sig_transdc_resp-reg_receiver"/>
</dbReference>
<dbReference type="PANTHER" id="PTHR37299:SF1">
    <property type="entry name" value="STAGE 0 SPORULATION PROTEIN A HOMOLOG"/>
    <property type="match status" value="1"/>
</dbReference>
<protein>
    <submittedName>
        <fullName evidence="4">Two-component system, LytT family, response regulator LytT</fullName>
    </submittedName>
</protein>
<gene>
    <name evidence="4" type="ORF">IV81_GL001286</name>
</gene>
<dbReference type="SUPFAM" id="SSF52172">
    <property type="entry name" value="CheY-like"/>
    <property type="match status" value="1"/>
</dbReference>
<feature type="modified residue" description="4-aspartylphosphate" evidence="1">
    <location>
        <position position="53"/>
    </location>
</feature>
<dbReference type="SMART" id="SM00448">
    <property type="entry name" value="REC"/>
    <property type="match status" value="1"/>
</dbReference>
<dbReference type="AlphaFoldDB" id="A0A0R2KYQ2"/>
<dbReference type="EMBL" id="JQBX01000004">
    <property type="protein sequence ID" value="KRN94649.1"/>
    <property type="molecule type" value="Genomic_DNA"/>
</dbReference>
<dbReference type="GO" id="GO:0000156">
    <property type="term" value="F:phosphorelay response regulator activity"/>
    <property type="evidence" value="ECO:0007669"/>
    <property type="project" value="InterPro"/>
</dbReference>
<feature type="domain" description="HTH LytTR-type" evidence="3">
    <location>
        <begin position="137"/>
        <end position="242"/>
    </location>
</feature>
<dbReference type="PANTHER" id="PTHR37299">
    <property type="entry name" value="TRANSCRIPTIONAL REGULATOR-RELATED"/>
    <property type="match status" value="1"/>
</dbReference>
<comment type="caution">
    <text evidence="4">The sequence shown here is derived from an EMBL/GenBank/DDBJ whole genome shotgun (WGS) entry which is preliminary data.</text>
</comment>
<keyword evidence="1" id="KW-0597">Phosphoprotein</keyword>
<feature type="domain" description="Response regulatory" evidence="2">
    <location>
        <begin position="2"/>
        <end position="116"/>
    </location>
</feature>
<dbReference type="GO" id="GO:0003677">
    <property type="term" value="F:DNA binding"/>
    <property type="evidence" value="ECO:0007669"/>
    <property type="project" value="InterPro"/>
</dbReference>
<dbReference type="STRING" id="331679.IV81_GL001286"/>
<evidence type="ECO:0000259" key="2">
    <source>
        <dbReference type="PROSITE" id="PS50110"/>
    </source>
</evidence>
<dbReference type="Pfam" id="PF00072">
    <property type="entry name" value="Response_reg"/>
    <property type="match status" value="1"/>
</dbReference>
<evidence type="ECO:0000313" key="5">
    <source>
        <dbReference type="Proteomes" id="UP000051859"/>
    </source>
</evidence>
<proteinExistence type="predicted"/>
<dbReference type="SMART" id="SM00850">
    <property type="entry name" value="LytTR"/>
    <property type="match status" value="1"/>
</dbReference>
<sequence>MKILIVDDEPLARSELRYLLQNNSMVEEVKEADGVESAQDMVQTANPDVVFLDIQLDDGNGMVLAKLWKKLPQHPYIVFATAYDQYALDAFDAEAIDYVLKPFDQIRIDQTLIRINRLIGKRGKAESDEKKYDNPRLSVTNEERTMVIQKQNILYLEAKSGIVSIHTRQGSKIKSKETLTSIISQLDPNHFLRVHRSFVVNLNSVLELQPSFNHTYELTLNDNSKIAVSRSYVNVTKKALGII</sequence>
<dbReference type="InterPro" id="IPR011006">
    <property type="entry name" value="CheY-like_superfamily"/>
</dbReference>
<dbReference type="Gene3D" id="2.40.50.40">
    <property type="match status" value="1"/>
</dbReference>
<evidence type="ECO:0000313" key="4">
    <source>
        <dbReference type="EMBL" id="KRN94649.1"/>
    </source>
</evidence>
<name>A0A0R2KYQ2_9LACO</name>